<protein>
    <submittedName>
        <fullName evidence="1">Uncharacterized protein</fullName>
    </submittedName>
</protein>
<comment type="caution">
    <text evidence="1">The sequence shown here is derived from an EMBL/GenBank/DDBJ whole genome shotgun (WGS) entry which is preliminary data.</text>
</comment>
<sequence>MRLTSMWPGGVFLSFGLWFDRAGAEPAAAAVGDVLEEQGGTLSGAMFHGPPGLWFSRVPEAPNIAYAGGRSARDVRRSLRDGGAYRVAMNLPGVGPAAISYEPTPGEPAPAERHPVTVTVEAGALALPRSLWNEQEQAAAEDRQAAILHYLEACCTALDPAYAVLHSEDATPTPTALATGRRLGIDVYVSRRLGHRLTEVARLSETREWSTGTFYSGWFLAQTANREALLAAWARPSLVIGRHLVDSARARAA</sequence>
<dbReference type="Proteomes" id="UP001151002">
    <property type="component" value="Unassembled WGS sequence"/>
</dbReference>
<evidence type="ECO:0000313" key="2">
    <source>
        <dbReference type="Proteomes" id="UP001151002"/>
    </source>
</evidence>
<organism evidence="1 2">
    <name type="scientific">Paractinoplanes pyxinae</name>
    <dbReference type="NCBI Taxonomy" id="2997416"/>
    <lineage>
        <taxon>Bacteria</taxon>
        <taxon>Bacillati</taxon>
        <taxon>Actinomycetota</taxon>
        <taxon>Actinomycetes</taxon>
        <taxon>Micromonosporales</taxon>
        <taxon>Micromonosporaceae</taxon>
        <taxon>Paractinoplanes</taxon>
    </lineage>
</organism>
<gene>
    <name evidence="1" type="ORF">OWR29_33855</name>
</gene>
<proteinExistence type="predicted"/>
<evidence type="ECO:0000313" key="1">
    <source>
        <dbReference type="EMBL" id="MCY1143006.1"/>
    </source>
</evidence>
<name>A0ABT4B948_9ACTN</name>
<dbReference type="EMBL" id="JAPNTZ010000013">
    <property type="protein sequence ID" value="MCY1143006.1"/>
    <property type="molecule type" value="Genomic_DNA"/>
</dbReference>
<reference evidence="1" key="1">
    <citation type="submission" date="2022-11" db="EMBL/GenBank/DDBJ databases">
        <authorList>
            <person name="Somphong A."/>
            <person name="Phongsopitanun W."/>
        </authorList>
    </citation>
    <scope>NUCLEOTIDE SEQUENCE</scope>
    <source>
        <strain evidence="1">Pm04-4</strain>
    </source>
</reference>
<accession>A0ABT4B948</accession>
<keyword evidence="2" id="KW-1185">Reference proteome</keyword>
<dbReference type="RefSeq" id="WP_267567452.1">
    <property type="nucleotide sequence ID" value="NZ_JAPNTZ010000013.1"/>
</dbReference>